<organism evidence="1 2">
    <name type="scientific">Eumeta variegata</name>
    <name type="common">Bagworm moth</name>
    <name type="synonym">Eumeta japonica</name>
    <dbReference type="NCBI Taxonomy" id="151549"/>
    <lineage>
        <taxon>Eukaryota</taxon>
        <taxon>Metazoa</taxon>
        <taxon>Ecdysozoa</taxon>
        <taxon>Arthropoda</taxon>
        <taxon>Hexapoda</taxon>
        <taxon>Insecta</taxon>
        <taxon>Pterygota</taxon>
        <taxon>Neoptera</taxon>
        <taxon>Endopterygota</taxon>
        <taxon>Lepidoptera</taxon>
        <taxon>Glossata</taxon>
        <taxon>Ditrysia</taxon>
        <taxon>Tineoidea</taxon>
        <taxon>Psychidae</taxon>
        <taxon>Oiketicinae</taxon>
        <taxon>Eumeta</taxon>
    </lineage>
</organism>
<dbReference type="Proteomes" id="UP000299102">
    <property type="component" value="Unassembled WGS sequence"/>
</dbReference>
<dbReference type="AlphaFoldDB" id="A0A4C1YC46"/>
<dbReference type="EMBL" id="BGZK01001179">
    <property type="protein sequence ID" value="GBP73588.1"/>
    <property type="molecule type" value="Genomic_DNA"/>
</dbReference>
<name>A0A4C1YC46_EUMVA</name>
<sequence length="109" mass="12222">MQPMSYEVGPLLLPAPALMAARAPTLWMLANDRSVIGGDSRSMVDRHTRNTKDFLEKFVKSFASGRNAAIFQESTRARHTEGRLHASSICLLIVCDRKPAELRVQNLHF</sequence>
<protein>
    <submittedName>
        <fullName evidence="1">Uncharacterized protein</fullName>
    </submittedName>
</protein>
<reference evidence="1 2" key="1">
    <citation type="journal article" date="2019" name="Commun. Biol.">
        <title>The bagworm genome reveals a unique fibroin gene that provides high tensile strength.</title>
        <authorList>
            <person name="Kono N."/>
            <person name="Nakamura H."/>
            <person name="Ohtoshi R."/>
            <person name="Tomita M."/>
            <person name="Numata K."/>
            <person name="Arakawa K."/>
        </authorList>
    </citation>
    <scope>NUCLEOTIDE SEQUENCE [LARGE SCALE GENOMIC DNA]</scope>
</reference>
<proteinExistence type="predicted"/>
<evidence type="ECO:0000313" key="2">
    <source>
        <dbReference type="Proteomes" id="UP000299102"/>
    </source>
</evidence>
<keyword evidence="2" id="KW-1185">Reference proteome</keyword>
<accession>A0A4C1YC46</accession>
<gene>
    <name evidence="1" type="ORF">EVAR_59802_1</name>
</gene>
<comment type="caution">
    <text evidence="1">The sequence shown here is derived from an EMBL/GenBank/DDBJ whole genome shotgun (WGS) entry which is preliminary data.</text>
</comment>
<evidence type="ECO:0000313" key="1">
    <source>
        <dbReference type="EMBL" id="GBP73588.1"/>
    </source>
</evidence>